<proteinExistence type="predicted"/>
<dbReference type="EMBL" id="KQ971346">
    <property type="protein sequence ID" value="EFA05449.1"/>
    <property type="molecule type" value="Genomic_DNA"/>
</dbReference>
<dbReference type="Gene3D" id="3.30.420.10">
    <property type="entry name" value="Ribonuclease H-like superfamily/Ribonuclease H"/>
    <property type="match status" value="1"/>
</dbReference>
<dbReference type="OMA" id="HSSTHYT"/>
<dbReference type="InParanoid" id="D2A616"/>
<dbReference type="PANTHER" id="PTHR37984">
    <property type="entry name" value="PROTEIN CBG26694"/>
    <property type="match status" value="1"/>
</dbReference>
<evidence type="ECO:0000313" key="2">
    <source>
        <dbReference type="Proteomes" id="UP000007266"/>
    </source>
</evidence>
<dbReference type="InterPro" id="IPR050951">
    <property type="entry name" value="Retrovirus_Pol_polyprotein"/>
</dbReference>
<dbReference type="AlphaFoldDB" id="D2A616"/>
<dbReference type="eggNOG" id="KOG0017">
    <property type="taxonomic scope" value="Eukaryota"/>
</dbReference>
<dbReference type="GO" id="GO:0003676">
    <property type="term" value="F:nucleic acid binding"/>
    <property type="evidence" value="ECO:0007669"/>
    <property type="project" value="InterPro"/>
</dbReference>
<dbReference type="PhylomeDB" id="D2A616"/>
<evidence type="ECO:0000313" key="1">
    <source>
        <dbReference type="EMBL" id="EFA05449.1"/>
    </source>
</evidence>
<dbReference type="Proteomes" id="UP000007266">
    <property type="component" value="Linkage group 6"/>
</dbReference>
<keyword evidence="2" id="KW-1185">Reference proteome</keyword>
<protein>
    <submittedName>
        <fullName evidence="1">Retrovirus-related Pol polyprotein from transposon 412-like Protein</fullName>
    </submittedName>
</protein>
<dbReference type="HOGENOM" id="CLU_146221_0_0_1"/>
<reference evidence="1 2" key="2">
    <citation type="journal article" date="2010" name="Nucleic Acids Res.">
        <title>BeetleBase in 2010: revisions to provide comprehensive genomic information for Tribolium castaneum.</title>
        <authorList>
            <person name="Kim H.S."/>
            <person name="Murphy T."/>
            <person name="Xia J."/>
            <person name="Caragea D."/>
            <person name="Park Y."/>
            <person name="Beeman R.W."/>
            <person name="Lorenzen M.D."/>
            <person name="Butcher S."/>
            <person name="Manak J.R."/>
            <person name="Brown S.J."/>
        </authorList>
    </citation>
    <scope>GENOME REANNOTATION</scope>
    <source>
        <strain evidence="1 2">Georgia GA2</strain>
    </source>
</reference>
<organism evidence="1 2">
    <name type="scientific">Tribolium castaneum</name>
    <name type="common">Red flour beetle</name>
    <dbReference type="NCBI Taxonomy" id="7070"/>
    <lineage>
        <taxon>Eukaryota</taxon>
        <taxon>Metazoa</taxon>
        <taxon>Ecdysozoa</taxon>
        <taxon>Arthropoda</taxon>
        <taxon>Hexapoda</taxon>
        <taxon>Insecta</taxon>
        <taxon>Pterygota</taxon>
        <taxon>Neoptera</taxon>
        <taxon>Endopterygota</taxon>
        <taxon>Coleoptera</taxon>
        <taxon>Polyphaga</taxon>
        <taxon>Cucujiformia</taxon>
        <taxon>Tenebrionidae</taxon>
        <taxon>Tenebrionidae incertae sedis</taxon>
        <taxon>Tribolium</taxon>
    </lineage>
</organism>
<reference evidence="1 2" key="1">
    <citation type="journal article" date="2008" name="Nature">
        <title>The genome of the model beetle and pest Tribolium castaneum.</title>
        <authorList>
            <consortium name="Tribolium Genome Sequencing Consortium"/>
            <person name="Richards S."/>
            <person name="Gibbs R.A."/>
            <person name="Weinstock G.M."/>
            <person name="Brown S.J."/>
            <person name="Denell R."/>
            <person name="Beeman R.W."/>
            <person name="Gibbs R."/>
            <person name="Beeman R.W."/>
            <person name="Brown S.J."/>
            <person name="Bucher G."/>
            <person name="Friedrich M."/>
            <person name="Grimmelikhuijzen C.J."/>
            <person name="Klingler M."/>
            <person name="Lorenzen M."/>
            <person name="Richards S."/>
            <person name="Roth S."/>
            <person name="Schroder R."/>
            <person name="Tautz D."/>
            <person name="Zdobnov E.M."/>
            <person name="Muzny D."/>
            <person name="Gibbs R.A."/>
            <person name="Weinstock G.M."/>
            <person name="Attaway T."/>
            <person name="Bell S."/>
            <person name="Buhay C.J."/>
            <person name="Chandrabose M.N."/>
            <person name="Chavez D."/>
            <person name="Clerk-Blankenburg K.P."/>
            <person name="Cree A."/>
            <person name="Dao M."/>
            <person name="Davis C."/>
            <person name="Chacko J."/>
            <person name="Dinh H."/>
            <person name="Dugan-Rocha S."/>
            <person name="Fowler G."/>
            <person name="Garner T.T."/>
            <person name="Garnes J."/>
            <person name="Gnirke A."/>
            <person name="Hawes A."/>
            <person name="Hernandez J."/>
            <person name="Hines S."/>
            <person name="Holder M."/>
            <person name="Hume J."/>
            <person name="Jhangiani S.N."/>
            <person name="Joshi V."/>
            <person name="Khan Z.M."/>
            <person name="Jackson L."/>
            <person name="Kovar C."/>
            <person name="Kowis A."/>
            <person name="Lee S."/>
            <person name="Lewis L.R."/>
            <person name="Margolis J."/>
            <person name="Morgan M."/>
            <person name="Nazareth L.V."/>
            <person name="Nguyen N."/>
            <person name="Okwuonu G."/>
            <person name="Parker D."/>
            <person name="Richards S."/>
            <person name="Ruiz S.J."/>
            <person name="Santibanez J."/>
            <person name="Savard J."/>
            <person name="Scherer S.E."/>
            <person name="Schneider B."/>
            <person name="Sodergren E."/>
            <person name="Tautz D."/>
            <person name="Vattahil S."/>
            <person name="Villasana D."/>
            <person name="White C.S."/>
            <person name="Wright R."/>
            <person name="Park Y."/>
            <person name="Beeman R.W."/>
            <person name="Lord J."/>
            <person name="Oppert B."/>
            <person name="Lorenzen M."/>
            <person name="Brown S."/>
            <person name="Wang L."/>
            <person name="Savard J."/>
            <person name="Tautz D."/>
            <person name="Richards S."/>
            <person name="Weinstock G."/>
            <person name="Gibbs R.A."/>
            <person name="Liu Y."/>
            <person name="Worley K."/>
            <person name="Weinstock G."/>
            <person name="Elsik C.G."/>
            <person name="Reese J.T."/>
            <person name="Elhaik E."/>
            <person name="Landan G."/>
            <person name="Graur D."/>
            <person name="Arensburger P."/>
            <person name="Atkinson P."/>
            <person name="Beeman R.W."/>
            <person name="Beidler J."/>
            <person name="Brown S.J."/>
            <person name="Demuth J.P."/>
            <person name="Drury D.W."/>
            <person name="Du Y.Z."/>
            <person name="Fujiwara H."/>
            <person name="Lorenzen M."/>
            <person name="Maselli V."/>
            <person name="Osanai M."/>
            <person name="Park Y."/>
            <person name="Robertson H.M."/>
            <person name="Tu Z."/>
            <person name="Wang J.J."/>
            <person name="Wang S."/>
            <person name="Richards S."/>
            <person name="Song H."/>
            <person name="Zhang L."/>
            <person name="Sodergren E."/>
            <person name="Werner D."/>
            <person name="Stanke M."/>
            <person name="Morgenstern B."/>
            <person name="Solovyev V."/>
            <person name="Kosarev P."/>
            <person name="Brown G."/>
            <person name="Chen H.C."/>
            <person name="Ermolaeva O."/>
            <person name="Hlavina W."/>
            <person name="Kapustin Y."/>
            <person name="Kiryutin B."/>
            <person name="Kitts P."/>
            <person name="Maglott D."/>
            <person name="Pruitt K."/>
            <person name="Sapojnikov V."/>
            <person name="Souvorov A."/>
            <person name="Mackey A.J."/>
            <person name="Waterhouse R.M."/>
            <person name="Wyder S."/>
            <person name="Zdobnov E.M."/>
            <person name="Zdobnov E.M."/>
            <person name="Wyder S."/>
            <person name="Kriventseva E.V."/>
            <person name="Kadowaki T."/>
            <person name="Bork P."/>
            <person name="Aranda M."/>
            <person name="Bao R."/>
            <person name="Beermann A."/>
            <person name="Berns N."/>
            <person name="Bolognesi R."/>
            <person name="Bonneton F."/>
            <person name="Bopp D."/>
            <person name="Brown S.J."/>
            <person name="Bucher G."/>
            <person name="Butts T."/>
            <person name="Chaumot A."/>
            <person name="Denell R.E."/>
            <person name="Ferrier D.E."/>
            <person name="Friedrich M."/>
            <person name="Gordon C.M."/>
            <person name="Jindra M."/>
            <person name="Klingler M."/>
            <person name="Lan Q."/>
            <person name="Lattorff H.M."/>
            <person name="Laudet V."/>
            <person name="von Levetsow C."/>
            <person name="Liu Z."/>
            <person name="Lutz R."/>
            <person name="Lynch J.A."/>
            <person name="da Fonseca R.N."/>
            <person name="Posnien N."/>
            <person name="Reuter R."/>
            <person name="Roth S."/>
            <person name="Savard J."/>
            <person name="Schinko J.B."/>
            <person name="Schmitt C."/>
            <person name="Schoppmeier M."/>
            <person name="Schroder R."/>
            <person name="Shippy T.D."/>
            <person name="Simonnet F."/>
            <person name="Marques-Souza H."/>
            <person name="Tautz D."/>
            <person name="Tomoyasu Y."/>
            <person name="Trauner J."/>
            <person name="Van der Zee M."/>
            <person name="Vervoort M."/>
            <person name="Wittkopp N."/>
            <person name="Wimmer E.A."/>
            <person name="Yang X."/>
            <person name="Jones A.K."/>
            <person name="Sattelle D.B."/>
            <person name="Ebert P.R."/>
            <person name="Nelson D."/>
            <person name="Scott J.G."/>
            <person name="Beeman R.W."/>
            <person name="Muthukrishnan S."/>
            <person name="Kramer K.J."/>
            <person name="Arakane Y."/>
            <person name="Beeman R.W."/>
            <person name="Zhu Q."/>
            <person name="Hogenkamp D."/>
            <person name="Dixit R."/>
            <person name="Oppert B."/>
            <person name="Jiang H."/>
            <person name="Zou Z."/>
            <person name="Marshall J."/>
            <person name="Elpidina E."/>
            <person name="Vinokurov K."/>
            <person name="Oppert C."/>
            <person name="Zou Z."/>
            <person name="Evans J."/>
            <person name="Lu Z."/>
            <person name="Zhao P."/>
            <person name="Sumathipala N."/>
            <person name="Altincicek B."/>
            <person name="Vilcinskas A."/>
            <person name="Williams M."/>
            <person name="Hultmark D."/>
            <person name="Hetru C."/>
            <person name="Jiang H."/>
            <person name="Grimmelikhuijzen C.J."/>
            <person name="Hauser F."/>
            <person name="Cazzamali G."/>
            <person name="Williamson M."/>
            <person name="Park Y."/>
            <person name="Li B."/>
            <person name="Tanaka Y."/>
            <person name="Predel R."/>
            <person name="Neupert S."/>
            <person name="Schachtner J."/>
            <person name="Verleyen P."/>
            <person name="Raible F."/>
            <person name="Bork P."/>
            <person name="Friedrich M."/>
            <person name="Walden K.K."/>
            <person name="Robertson H.M."/>
            <person name="Angeli S."/>
            <person name="Foret S."/>
            <person name="Bucher G."/>
            <person name="Schuetz S."/>
            <person name="Maleszka R."/>
            <person name="Wimmer E.A."/>
            <person name="Beeman R.W."/>
            <person name="Lorenzen M."/>
            <person name="Tomoyasu Y."/>
            <person name="Miller S.C."/>
            <person name="Grossmann D."/>
            <person name="Bucher G."/>
        </authorList>
    </citation>
    <scope>NUCLEOTIDE SEQUENCE [LARGE SCALE GENOMIC DNA]</scope>
    <source>
        <strain evidence="1 2">Georgia GA2</strain>
    </source>
</reference>
<name>D2A616_TRICA</name>
<accession>D2A616</accession>
<gene>
    <name evidence="1" type="primary">GLEAN_15630</name>
    <name evidence="1" type="ORF">TcasGA2_TC015630</name>
</gene>
<dbReference type="InterPro" id="IPR036397">
    <property type="entry name" value="RNaseH_sf"/>
</dbReference>
<sequence length="158" mass="18071">MFAYNTQIHSSTHYTPYELLFGHKPILPSNITQAPKFEYTYDDYHKNLQLKLNNSFQIAKNNLENAKMTSKNFYDKKTNDHNFKVGDLAYLLTKQIKPGQSKKLTAKYSGPYEVVKVNKNNTVQLKIKNKSLTYHKDLLKPHIVSDVDLALGASSDSA</sequence>
<dbReference type="PANTHER" id="PTHR37984:SF5">
    <property type="entry name" value="PROTEIN NYNRIN-LIKE"/>
    <property type="match status" value="1"/>
</dbReference>